<dbReference type="InterPro" id="IPR011006">
    <property type="entry name" value="CheY-like_superfamily"/>
</dbReference>
<evidence type="ECO:0000313" key="9">
    <source>
        <dbReference type="EMBL" id="ODM06037.1"/>
    </source>
</evidence>
<reference evidence="9 10" key="1">
    <citation type="submission" date="2016-07" db="EMBL/GenBank/DDBJ databases">
        <title>Characterization of isolates of Eisenbergiella tayi derived from blood cultures, using whole genome sequencing.</title>
        <authorList>
            <person name="Burdz T."/>
            <person name="Wiebe D."/>
            <person name="Huynh C."/>
            <person name="Bernard K."/>
        </authorList>
    </citation>
    <scope>NUCLEOTIDE SEQUENCE [LARGE SCALE GENOMIC DNA]</scope>
    <source>
        <strain evidence="9 10">NML 110608</strain>
    </source>
</reference>
<dbReference type="PROSITE" id="PS01124">
    <property type="entry name" value="HTH_ARAC_FAMILY_2"/>
    <property type="match status" value="1"/>
</dbReference>
<dbReference type="InterPro" id="IPR001789">
    <property type="entry name" value="Sig_transdc_resp-reg_receiver"/>
</dbReference>
<feature type="domain" description="HTH araC/xylS-type" evidence="7">
    <location>
        <begin position="426"/>
        <end position="524"/>
    </location>
</feature>
<dbReference type="AlphaFoldDB" id="A0A1E3AC17"/>
<gene>
    <name evidence="9" type="primary">soxS_3</name>
    <name evidence="9" type="ORF">BEI61_01926</name>
</gene>
<dbReference type="Pfam" id="PF12833">
    <property type="entry name" value="HTH_18"/>
    <property type="match status" value="1"/>
</dbReference>
<proteinExistence type="predicted"/>
<keyword evidence="2" id="KW-0805">Transcription regulation</keyword>
<dbReference type="EMBL" id="MCGH01000002">
    <property type="protein sequence ID" value="ODM06037.1"/>
    <property type="molecule type" value="Genomic_DNA"/>
</dbReference>
<dbReference type="SMART" id="SM00448">
    <property type="entry name" value="REC"/>
    <property type="match status" value="1"/>
</dbReference>
<evidence type="ECO:0000259" key="8">
    <source>
        <dbReference type="PROSITE" id="PS50110"/>
    </source>
</evidence>
<dbReference type="Pfam" id="PF00072">
    <property type="entry name" value="Response_reg"/>
    <property type="match status" value="1"/>
</dbReference>
<evidence type="ECO:0000256" key="4">
    <source>
        <dbReference type="ARBA" id="ARBA00023163"/>
    </source>
</evidence>
<dbReference type="PROSITE" id="PS00041">
    <property type="entry name" value="HTH_ARAC_FAMILY_1"/>
    <property type="match status" value="1"/>
</dbReference>
<dbReference type="Gene3D" id="1.10.10.60">
    <property type="entry name" value="Homeodomain-like"/>
    <property type="match status" value="2"/>
</dbReference>
<dbReference type="Gene3D" id="3.40.50.2300">
    <property type="match status" value="1"/>
</dbReference>
<name>A0A1E3AC17_9FIRM</name>
<evidence type="ECO:0000256" key="1">
    <source>
        <dbReference type="ARBA" id="ARBA00018672"/>
    </source>
</evidence>
<dbReference type="SUPFAM" id="SSF52172">
    <property type="entry name" value="CheY-like"/>
    <property type="match status" value="1"/>
</dbReference>
<dbReference type="InterPro" id="IPR009057">
    <property type="entry name" value="Homeodomain-like_sf"/>
</dbReference>
<comment type="caution">
    <text evidence="9">The sequence shown here is derived from an EMBL/GenBank/DDBJ whole genome shotgun (WGS) entry which is preliminary data.</text>
</comment>
<evidence type="ECO:0000256" key="3">
    <source>
        <dbReference type="ARBA" id="ARBA00023125"/>
    </source>
</evidence>
<dbReference type="PANTHER" id="PTHR43280">
    <property type="entry name" value="ARAC-FAMILY TRANSCRIPTIONAL REGULATOR"/>
    <property type="match status" value="1"/>
</dbReference>
<dbReference type="PROSITE" id="PS50110">
    <property type="entry name" value="RESPONSE_REGULATORY"/>
    <property type="match status" value="1"/>
</dbReference>
<dbReference type="SMART" id="SM00342">
    <property type="entry name" value="HTH_ARAC"/>
    <property type="match status" value="1"/>
</dbReference>
<organism evidence="9 10">
    <name type="scientific">Eisenbergiella tayi</name>
    <dbReference type="NCBI Taxonomy" id="1432052"/>
    <lineage>
        <taxon>Bacteria</taxon>
        <taxon>Bacillati</taxon>
        <taxon>Bacillota</taxon>
        <taxon>Clostridia</taxon>
        <taxon>Lachnospirales</taxon>
        <taxon>Lachnospiraceae</taxon>
        <taxon>Eisenbergiella</taxon>
    </lineage>
</organism>
<dbReference type="PANTHER" id="PTHR43280:SF2">
    <property type="entry name" value="HTH-TYPE TRANSCRIPTIONAL REGULATOR EXSA"/>
    <property type="match status" value="1"/>
</dbReference>
<dbReference type="CDD" id="cd17536">
    <property type="entry name" value="REC_YesN-like"/>
    <property type="match status" value="1"/>
</dbReference>
<dbReference type="SUPFAM" id="SSF46689">
    <property type="entry name" value="Homeodomain-like"/>
    <property type="match status" value="2"/>
</dbReference>
<dbReference type="PATRIC" id="fig|1432052.4.peg.2148"/>
<dbReference type="InterPro" id="IPR018060">
    <property type="entry name" value="HTH_AraC"/>
</dbReference>
<dbReference type="GO" id="GO:0003700">
    <property type="term" value="F:DNA-binding transcription factor activity"/>
    <property type="evidence" value="ECO:0007669"/>
    <property type="project" value="InterPro"/>
</dbReference>
<accession>A0A1E3AC17</accession>
<keyword evidence="3" id="KW-0238">DNA-binding</keyword>
<evidence type="ECO:0000313" key="10">
    <source>
        <dbReference type="Proteomes" id="UP000094067"/>
    </source>
</evidence>
<dbReference type="GO" id="GO:0000160">
    <property type="term" value="P:phosphorelay signal transduction system"/>
    <property type="evidence" value="ECO:0007669"/>
    <property type="project" value="InterPro"/>
</dbReference>
<dbReference type="RefSeq" id="WP_069152118.1">
    <property type="nucleotide sequence ID" value="NZ_MCGH01000002.1"/>
</dbReference>
<evidence type="ECO:0000259" key="7">
    <source>
        <dbReference type="PROSITE" id="PS01124"/>
    </source>
</evidence>
<dbReference type="PRINTS" id="PR00032">
    <property type="entry name" value="HTHARAC"/>
</dbReference>
<feature type="domain" description="Response regulatory" evidence="8">
    <location>
        <begin position="2"/>
        <end position="119"/>
    </location>
</feature>
<evidence type="ECO:0000256" key="5">
    <source>
        <dbReference type="ARBA" id="ARBA00024867"/>
    </source>
</evidence>
<comment type="function">
    <text evidence="5">May play the central regulatory role in sporulation. It may be an element of the effector pathway responsible for the activation of sporulation genes in response to nutritional stress. Spo0A may act in concert with spo0H (a sigma factor) to control the expression of some genes that are critical to the sporulation process.</text>
</comment>
<dbReference type="Proteomes" id="UP000094067">
    <property type="component" value="Unassembled WGS sequence"/>
</dbReference>
<feature type="modified residue" description="4-aspartylphosphate" evidence="6">
    <location>
        <position position="54"/>
    </location>
</feature>
<keyword evidence="4" id="KW-0804">Transcription</keyword>
<evidence type="ECO:0000256" key="2">
    <source>
        <dbReference type="ARBA" id="ARBA00023015"/>
    </source>
</evidence>
<keyword evidence="6" id="KW-0597">Phosphoprotein</keyword>
<evidence type="ECO:0000256" key="6">
    <source>
        <dbReference type="PROSITE-ProRule" id="PRU00169"/>
    </source>
</evidence>
<sequence length="530" mass="61310">MNILLVDDDFYIVDTVKSMINWEKIGIDGIYTALDAPSARQIMEGVPIQIILCDIEMGKESGLDLVEWARRQGSGAKVIFLTSYADFSYAQKAVTLQSFDYLLKPVQFPKLEEQLKKAAEEISREEAYHANLEKWMTSQSALKESFWRKLLFEDADEKAISHWMDTFGVKYTEDQSFLYICISIYDYETIYESLERGMFDFLLGNITHEIFSGEGYEVQALFRTDSEDASQWNMVLCHTGGTGSKEALERLGTEYIEQIDRVMHSKVSCYVGNEKPLQELAGETKAVVRMQEDDVLGIRKVKFLSDYEEKEIPYVEPSFTVWEDMLLQGETERLLREISLYENGLEINGSCNAGTLKLFLGDFQQMLYSVLHKKSISMNRLMKEPEFSDYRDAIRSLHHCRRYTDRAVRKAAQYIRFVEQEKSVVDVVKDYIEEHLDEELTREDFAARVYLNADYLAKLFKQETGLSIGNYLVERRMAKARQLLSATARPVNQIAVEAGYTNFSYFAKLFRKTTGMTPNEYRKSLKNPLK</sequence>
<dbReference type="InterPro" id="IPR020449">
    <property type="entry name" value="Tscrpt_reg_AraC-type_HTH"/>
</dbReference>
<protein>
    <recommendedName>
        <fullName evidence="1">Stage 0 sporulation protein A homolog</fullName>
    </recommendedName>
</protein>
<dbReference type="InterPro" id="IPR018062">
    <property type="entry name" value="HTH_AraC-typ_CS"/>
</dbReference>
<dbReference type="GO" id="GO:0043565">
    <property type="term" value="F:sequence-specific DNA binding"/>
    <property type="evidence" value="ECO:0007669"/>
    <property type="project" value="InterPro"/>
</dbReference>